<evidence type="ECO:0000256" key="1">
    <source>
        <dbReference type="SAM" id="Phobius"/>
    </source>
</evidence>
<reference evidence="2 3" key="1">
    <citation type="submission" date="2015-11" db="EMBL/GenBank/DDBJ databases">
        <title>Description and complete genome sequence of a novel strain predominating in hypersaline microbial mats and representing a new family of the Bacteriodetes phylum.</title>
        <authorList>
            <person name="Spring S."/>
            <person name="Bunk B."/>
            <person name="Sproer C."/>
            <person name="Klenk H.-P."/>
        </authorList>
    </citation>
    <scope>NUCLEOTIDE SEQUENCE [LARGE SCALE GENOMIC DNA]</scope>
    <source>
        <strain evidence="2 3">L21-Spi-D4</strain>
    </source>
</reference>
<name>A0A0S2HZP3_9BACT</name>
<dbReference type="Proteomes" id="UP000064893">
    <property type="component" value="Chromosome"/>
</dbReference>
<proteinExistence type="predicted"/>
<feature type="transmembrane region" description="Helical" evidence="1">
    <location>
        <begin position="12"/>
        <end position="33"/>
    </location>
</feature>
<organism evidence="2 3">
    <name type="scientific">Salinivirga cyanobacteriivorans</name>
    <dbReference type="NCBI Taxonomy" id="1307839"/>
    <lineage>
        <taxon>Bacteria</taxon>
        <taxon>Pseudomonadati</taxon>
        <taxon>Bacteroidota</taxon>
        <taxon>Bacteroidia</taxon>
        <taxon>Bacteroidales</taxon>
        <taxon>Salinivirgaceae</taxon>
        <taxon>Salinivirga</taxon>
    </lineage>
</organism>
<keyword evidence="1" id="KW-0472">Membrane</keyword>
<dbReference type="STRING" id="1307839.L21SP5_01896"/>
<gene>
    <name evidence="2" type="ORF">L21SP5_01896</name>
</gene>
<keyword evidence="3" id="KW-1185">Reference proteome</keyword>
<evidence type="ECO:0000313" key="2">
    <source>
        <dbReference type="EMBL" id="ALO15535.1"/>
    </source>
</evidence>
<keyword evidence="1" id="KW-0812">Transmembrane</keyword>
<keyword evidence="1" id="KW-1133">Transmembrane helix</keyword>
<dbReference type="EMBL" id="CP013118">
    <property type="protein sequence ID" value="ALO15535.1"/>
    <property type="molecule type" value="Genomic_DNA"/>
</dbReference>
<sequence>MCFRHTFLDGMLKSFVVILVYVIDKTNIFFAFYNMLEELFVYTNWLLLI</sequence>
<accession>A0A0S2HZP3</accession>
<dbReference type="AlphaFoldDB" id="A0A0S2HZP3"/>
<dbReference type="KEGG" id="blq:L21SP5_01896"/>
<evidence type="ECO:0000313" key="3">
    <source>
        <dbReference type="Proteomes" id="UP000064893"/>
    </source>
</evidence>
<protein>
    <submittedName>
        <fullName evidence="2">Uncharacterized protein</fullName>
    </submittedName>
</protein>